<protein>
    <recommendedName>
        <fullName evidence="2">Glycosyl transferase family 1 domain-containing protein</fullName>
    </recommendedName>
</protein>
<keyword evidence="1" id="KW-0808">Transferase</keyword>
<feature type="domain" description="Glycosyl transferase family 1" evidence="2">
    <location>
        <begin position="227"/>
        <end position="330"/>
    </location>
</feature>
<dbReference type="AlphaFoldDB" id="A0A0F9KSM9"/>
<dbReference type="EMBL" id="LAZR01007523">
    <property type="protein sequence ID" value="KKM84708.1"/>
    <property type="molecule type" value="Genomic_DNA"/>
</dbReference>
<comment type="caution">
    <text evidence="3">The sequence shown here is derived from an EMBL/GenBank/DDBJ whole genome shotgun (WGS) entry which is preliminary data.</text>
</comment>
<proteinExistence type="predicted"/>
<reference evidence="3" key="1">
    <citation type="journal article" date="2015" name="Nature">
        <title>Complex archaea that bridge the gap between prokaryotes and eukaryotes.</title>
        <authorList>
            <person name="Spang A."/>
            <person name="Saw J.H."/>
            <person name="Jorgensen S.L."/>
            <person name="Zaremba-Niedzwiedzka K."/>
            <person name="Martijn J."/>
            <person name="Lind A.E."/>
            <person name="van Eijk R."/>
            <person name="Schleper C."/>
            <person name="Guy L."/>
            <person name="Ettema T.J."/>
        </authorList>
    </citation>
    <scope>NUCLEOTIDE SEQUENCE</scope>
</reference>
<dbReference type="InterPro" id="IPR001296">
    <property type="entry name" value="Glyco_trans_1"/>
</dbReference>
<name>A0A0F9KSM9_9ZZZZ</name>
<evidence type="ECO:0000313" key="3">
    <source>
        <dbReference type="EMBL" id="KKM84708.1"/>
    </source>
</evidence>
<dbReference type="PANTHER" id="PTHR46401">
    <property type="entry name" value="GLYCOSYLTRANSFERASE WBBK-RELATED"/>
    <property type="match status" value="1"/>
</dbReference>
<dbReference type="SUPFAM" id="SSF53756">
    <property type="entry name" value="UDP-Glycosyltransferase/glycogen phosphorylase"/>
    <property type="match status" value="1"/>
</dbReference>
<dbReference type="CDD" id="cd03801">
    <property type="entry name" value="GT4_PimA-like"/>
    <property type="match status" value="1"/>
</dbReference>
<gene>
    <name evidence="3" type="ORF">LCGC14_1296480</name>
</gene>
<dbReference type="PANTHER" id="PTHR46401:SF2">
    <property type="entry name" value="GLYCOSYLTRANSFERASE WBBK-RELATED"/>
    <property type="match status" value="1"/>
</dbReference>
<evidence type="ECO:0000256" key="1">
    <source>
        <dbReference type="ARBA" id="ARBA00022679"/>
    </source>
</evidence>
<evidence type="ECO:0000259" key="2">
    <source>
        <dbReference type="Pfam" id="PF00534"/>
    </source>
</evidence>
<dbReference type="GO" id="GO:0016757">
    <property type="term" value="F:glycosyltransferase activity"/>
    <property type="evidence" value="ECO:0007669"/>
    <property type="project" value="InterPro"/>
</dbReference>
<accession>A0A0F9KSM9</accession>
<dbReference type="Gene3D" id="3.40.50.2000">
    <property type="entry name" value="Glycogen Phosphorylase B"/>
    <property type="match status" value="2"/>
</dbReference>
<dbReference type="Pfam" id="PF00534">
    <property type="entry name" value="Glycos_transf_1"/>
    <property type="match status" value="1"/>
</dbReference>
<sequence length="352" mass="41038">MDQNTVKKRKYIFMYPDIARPTIEEISKGRVPRERLAGLYQLKEQGWDVDISDSRWEGKLSPMRRRFKRYFTIPSVRMFKDWWPADVIVIKDDFSLFLTLSARILRKEIVYLDSMFALPKSKIRRFLLKINLIFSNKIICFSETQANLWAREFDVARSKFLVSHYCVDVEFYMNNRSTKNIRKDQIIAIGRDIGRDFYTLISAVNEKDIPLIIVTLPYLLSKIDVVPKNVSIKERLSYDELFEIYSQSSISVVSLKDFMTYPSGIRAVMEAMLQGVPVIATRTPVLEEYFSHGEDILFVEAGSAKDLSDKIDLLIENNKFSIMLSKNATKKIESDFSLENYVLDLSNYLAKK</sequence>
<dbReference type="GO" id="GO:0009103">
    <property type="term" value="P:lipopolysaccharide biosynthetic process"/>
    <property type="evidence" value="ECO:0007669"/>
    <property type="project" value="TreeGrafter"/>
</dbReference>
<organism evidence="3">
    <name type="scientific">marine sediment metagenome</name>
    <dbReference type="NCBI Taxonomy" id="412755"/>
    <lineage>
        <taxon>unclassified sequences</taxon>
        <taxon>metagenomes</taxon>
        <taxon>ecological metagenomes</taxon>
    </lineage>
</organism>